<dbReference type="EMBL" id="VNIQ01000002">
    <property type="protein sequence ID" value="TYQ06303.1"/>
    <property type="molecule type" value="Genomic_DNA"/>
</dbReference>
<name>A0A652YTA0_NOCGL</name>
<dbReference type="AlphaFoldDB" id="A0A652YTA0"/>
<organism evidence="1">
    <name type="scientific">Nocardia globerula</name>
    <dbReference type="NCBI Taxonomy" id="1818"/>
    <lineage>
        <taxon>Bacteria</taxon>
        <taxon>Bacillati</taxon>
        <taxon>Actinomycetota</taxon>
        <taxon>Actinomycetes</taxon>
        <taxon>Mycobacteriales</taxon>
        <taxon>Nocardiaceae</taxon>
        <taxon>Nocardia</taxon>
    </lineage>
</organism>
<evidence type="ECO:0008006" key="2">
    <source>
        <dbReference type="Google" id="ProtNLM"/>
    </source>
</evidence>
<evidence type="ECO:0000313" key="1">
    <source>
        <dbReference type="EMBL" id="TYQ06303.1"/>
    </source>
</evidence>
<proteinExistence type="predicted"/>
<sequence>MFSVNETVIEVSIAAAPSVLWPALRDPSLIRRWFGWDYDGLDDEITQIYGTAVADPDAHTLELGNGDRFALIDQGGRTIVRMTRPPQVPDDEWYEDITEGWTTFLHFLKFGVEHHGLAERRTIYLDGPLIPGESAASILGASSLPVEAGGRYTATLAPGDYADGIVDFVSSLQTGVTIEDLGPGLLVVAAKPTVPYRAQQELQIILATYDLSADEFDEIEHHWKQWWDGRSRQE</sequence>
<protein>
    <recommendedName>
        <fullName evidence="2">Activator of Hsp90 ATPase-like protein</fullName>
    </recommendedName>
</protein>
<dbReference type="SUPFAM" id="SSF55961">
    <property type="entry name" value="Bet v1-like"/>
    <property type="match status" value="1"/>
</dbReference>
<comment type="caution">
    <text evidence="1">The sequence shown here is derived from an EMBL/GenBank/DDBJ whole genome shotgun (WGS) entry which is preliminary data.</text>
</comment>
<reference evidence="1" key="1">
    <citation type="submission" date="2019-07" db="EMBL/GenBank/DDBJ databases">
        <title>Genomic Encyclopedia of Type Strains, Phase IV (KMG-IV): sequencing the most valuable type-strain genomes for metagenomic binning, comparative biology and taxonomic classification.</title>
        <authorList>
            <person name="Goeker M."/>
        </authorList>
    </citation>
    <scope>NUCLEOTIDE SEQUENCE</scope>
    <source>
        <strain evidence="1">DSM 44596</strain>
    </source>
</reference>
<gene>
    <name evidence="1" type="ORF">FNL38_102437</name>
</gene>
<accession>A0A652YTA0</accession>